<gene>
    <name evidence="12" type="ORF">JGI24_01120</name>
</gene>
<dbReference type="PANTHER" id="PTHR30069:SF40">
    <property type="entry name" value="TONB-DEPENDENT RECEPTOR NMB0964-RELATED"/>
    <property type="match status" value="1"/>
</dbReference>
<dbReference type="InterPro" id="IPR000531">
    <property type="entry name" value="Beta-barrel_TonB"/>
</dbReference>
<dbReference type="RefSeq" id="WP_072150500.1">
    <property type="nucleotide sequence ID" value="NZ_CZVU01000049.1"/>
</dbReference>
<dbReference type="InterPro" id="IPR036942">
    <property type="entry name" value="Beta-barrel_TonB_sf"/>
</dbReference>
<evidence type="ECO:0000256" key="6">
    <source>
        <dbReference type="ARBA" id="ARBA00023136"/>
    </source>
</evidence>
<dbReference type="Pfam" id="PF00593">
    <property type="entry name" value="TonB_dep_Rec_b-barrel"/>
    <property type="match status" value="1"/>
</dbReference>
<dbReference type="SUPFAM" id="SSF56935">
    <property type="entry name" value="Porins"/>
    <property type="match status" value="1"/>
</dbReference>
<protein>
    <submittedName>
        <fullName evidence="12">Iron complex outermembrane recepter protein</fullName>
    </submittedName>
</protein>
<dbReference type="AlphaFoldDB" id="A0A656D9G5"/>
<evidence type="ECO:0000256" key="7">
    <source>
        <dbReference type="ARBA" id="ARBA00023237"/>
    </source>
</evidence>
<dbReference type="OrthoDB" id="9800913at2"/>
<evidence type="ECO:0000256" key="8">
    <source>
        <dbReference type="PROSITE-ProRule" id="PRU01360"/>
    </source>
</evidence>
<keyword evidence="6 8" id="KW-0472">Membrane</keyword>
<comment type="subcellular location">
    <subcellularLocation>
        <location evidence="1 8">Cell outer membrane</location>
        <topology evidence="1 8">Multi-pass membrane protein</topology>
    </subcellularLocation>
</comment>
<evidence type="ECO:0000256" key="9">
    <source>
        <dbReference type="RuleBase" id="RU003357"/>
    </source>
</evidence>
<sequence length="722" mass="80516">MRIIAIFVLILGFYTSLISQGTIKGKVIDKANHEPLPSADVHLIELKKGTITKFDGSFIIDKVPSGEYTIEVSYIGYKKFRKRINVSDGETVEVSIELEQTVISLPGVVVTGSMYERSAFEIYQPVAVLDEDKLGLRLGDNIAKTLSYEPGVNLEYNGSFVGRPVIRGLTGTRILILDNGVRVGDASDLSADHAISFDPVSLERVEIVRGPASLFYGVNSVGGLINIITEDIPKTVHDKLRGSFRFNGATVNSSLAGSGAIDYGIKNFGVRGEFGYRKSGDTKTPIKTLKNTDTENLTSAFGLAYHIKNASVGLSFRNFQGNYGIPTEEDEEPRFKINRNRLAFKSDIKFESPMIQGVELMLSQTDYDHKEIEDGEVATHIKIKNSGADLKLKHGKVGNLSGMFGFSFLYQNYNTVGEEKFFADAGLYLASLIFYEEIEIKRLNLQAGIRYDLASVKSKEFESLPAQKKNFNVLSSSVGLIYKVTDPAVISFNFSRGFRVPALQELFAYGPHLGTMSFEVGNPNLRVEVSNEFDLSFKLLTSKTNAEISGFVNYIDNYIYATPTGEIDSVSSLPIYEYTSANAILRGFEIKIERELFKNLNTSLLFDYVEGRKRETNEYLPMIPPLRMIAGIEYRTSRYNFGIEVKAVSSQNKVAPEETKTSGYTIVNLHLGFRLPFSGLAHEINLNVENLMNKTYYDHLSRIKNFAPMPGRNISLVYHILF</sequence>
<dbReference type="InterPro" id="IPR037066">
    <property type="entry name" value="Plug_dom_sf"/>
</dbReference>
<dbReference type="Gene3D" id="2.60.40.1120">
    <property type="entry name" value="Carboxypeptidase-like, regulatory domain"/>
    <property type="match status" value="1"/>
</dbReference>
<evidence type="ECO:0000313" key="12">
    <source>
        <dbReference type="EMBL" id="CUT02414.1"/>
    </source>
</evidence>
<dbReference type="GO" id="GO:0015344">
    <property type="term" value="F:siderophore uptake transmembrane transporter activity"/>
    <property type="evidence" value="ECO:0007669"/>
    <property type="project" value="TreeGrafter"/>
</dbReference>
<keyword evidence="5 9" id="KW-0798">TonB box</keyword>
<reference evidence="12 13" key="1">
    <citation type="submission" date="2015-11" db="EMBL/GenBank/DDBJ databases">
        <authorList>
            <person name="Varghese N."/>
        </authorList>
    </citation>
    <scope>NUCLEOTIDE SEQUENCE [LARGE SCALE GENOMIC DNA]</scope>
    <source>
        <strain evidence="12 13">JGI-24</strain>
    </source>
</reference>
<accession>A0A656D9G5</accession>
<evidence type="ECO:0000259" key="11">
    <source>
        <dbReference type="Pfam" id="PF07715"/>
    </source>
</evidence>
<organism evidence="12 13">
    <name type="scientific">Kryptobacter tengchongensis</name>
    <dbReference type="NCBI Taxonomy" id="1643429"/>
    <lineage>
        <taxon>Bacteria</taxon>
        <taxon>Pseudomonadati</taxon>
        <taxon>Candidatus Kryptoniota</taxon>
        <taxon>Candidatus Kryptobacter</taxon>
    </lineage>
</organism>
<dbReference type="InterPro" id="IPR008969">
    <property type="entry name" value="CarboxyPept-like_regulatory"/>
</dbReference>
<evidence type="ECO:0000256" key="2">
    <source>
        <dbReference type="ARBA" id="ARBA00022448"/>
    </source>
</evidence>
<evidence type="ECO:0000259" key="10">
    <source>
        <dbReference type="Pfam" id="PF00593"/>
    </source>
</evidence>
<dbReference type="PANTHER" id="PTHR30069">
    <property type="entry name" value="TONB-DEPENDENT OUTER MEMBRANE RECEPTOR"/>
    <property type="match status" value="1"/>
</dbReference>
<dbReference type="Pfam" id="PF13715">
    <property type="entry name" value="CarbopepD_reg_2"/>
    <property type="match status" value="1"/>
</dbReference>
<dbReference type="Gene3D" id="2.40.170.20">
    <property type="entry name" value="TonB-dependent receptor, beta-barrel domain"/>
    <property type="match status" value="1"/>
</dbReference>
<dbReference type="InterPro" id="IPR012910">
    <property type="entry name" value="Plug_dom"/>
</dbReference>
<dbReference type="SUPFAM" id="SSF49464">
    <property type="entry name" value="Carboxypeptidase regulatory domain-like"/>
    <property type="match status" value="1"/>
</dbReference>
<evidence type="ECO:0000256" key="1">
    <source>
        <dbReference type="ARBA" id="ARBA00004571"/>
    </source>
</evidence>
<dbReference type="InterPro" id="IPR039426">
    <property type="entry name" value="TonB-dep_rcpt-like"/>
</dbReference>
<name>A0A656D9G5_KRYT1</name>
<dbReference type="PROSITE" id="PS52016">
    <property type="entry name" value="TONB_DEPENDENT_REC_3"/>
    <property type="match status" value="1"/>
</dbReference>
<feature type="domain" description="TonB-dependent receptor-like beta-barrel" evidence="10">
    <location>
        <begin position="261"/>
        <end position="691"/>
    </location>
</feature>
<keyword evidence="3 8" id="KW-1134">Transmembrane beta strand</keyword>
<keyword evidence="2 8" id="KW-0813">Transport</keyword>
<evidence type="ECO:0000256" key="3">
    <source>
        <dbReference type="ARBA" id="ARBA00022452"/>
    </source>
</evidence>
<dbReference type="EMBL" id="CZVU01000049">
    <property type="protein sequence ID" value="CUT02414.1"/>
    <property type="molecule type" value="Genomic_DNA"/>
</dbReference>
<dbReference type="CDD" id="cd01347">
    <property type="entry name" value="ligand_gated_channel"/>
    <property type="match status" value="1"/>
</dbReference>
<evidence type="ECO:0000256" key="4">
    <source>
        <dbReference type="ARBA" id="ARBA00022692"/>
    </source>
</evidence>
<dbReference type="Pfam" id="PF07715">
    <property type="entry name" value="Plug"/>
    <property type="match status" value="1"/>
</dbReference>
<keyword evidence="7 8" id="KW-0998">Cell outer membrane</keyword>
<dbReference type="Gene3D" id="2.170.130.10">
    <property type="entry name" value="TonB-dependent receptor, plug domain"/>
    <property type="match status" value="1"/>
</dbReference>
<dbReference type="GO" id="GO:0009279">
    <property type="term" value="C:cell outer membrane"/>
    <property type="evidence" value="ECO:0007669"/>
    <property type="project" value="UniProtKB-SubCell"/>
</dbReference>
<proteinExistence type="inferred from homology"/>
<feature type="domain" description="TonB-dependent receptor plug" evidence="11">
    <location>
        <begin position="121"/>
        <end position="223"/>
    </location>
</feature>
<evidence type="ECO:0000256" key="5">
    <source>
        <dbReference type="ARBA" id="ARBA00023077"/>
    </source>
</evidence>
<dbReference type="Proteomes" id="UP000243065">
    <property type="component" value="Unassembled WGS sequence"/>
</dbReference>
<comment type="similarity">
    <text evidence="8 9">Belongs to the TonB-dependent receptor family.</text>
</comment>
<keyword evidence="4 8" id="KW-0812">Transmembrane</keyword>
<dbReference type="GO" id="GO:0044718">
    <property type="term" value="P:siderophore transmembrane transport"/>
    <property type="evidence" value="ECO:0007669"/>
    <property type="project" value="TreeGrafter"/>
</dbReference>
<evidence type="ECO:0000313" key="13">
    <source>
        <dbReference type="Proteomes" id="UP000243065"/>
    </source>
</evidence>
<keyword evidence="13" id="KW-1185">Reference proteome</keyword>